<evidence type="ECO:0000313" key="3">
    <source>
        <dbReference type="Proteomes" id="UP000248039"/>
    </source>
</evidence>
<dbReference type="EMBL" id="PYBW01000081">
    <property type="protein sequence ID" value="PYC76817.1"/>
    <property type="molecule type" value="Genomic_DNA"/>
</dbReference>
<dbReference type="OrthoDB" id="4807076at2"/>
<comment type="caution">
    <text evidence="2">The sequence shown here is derived from an EMBL/GenBank/DDBJ whole genome shotgun (WGS) entry which is preliminary data.</text>
</comment>
<name>A0A2V4N249_9ACTN</name>
<reference evidence="2 3" key="1">
    <citation type="submission" date="2018-03" db="EMBL/GenBank/DDBJ databases">
        <title>Bioinformatic expansion and discovery of thiopeptide antibiotics.</title>
        <authorList>
            <person name="Schwalen C.J."/>
            <person name="Hudson G.A."/>
            <person name="Mitchell D.A."/>
        </authorList>
    </citation>
    <scope>NUCLEOTIDE SEQUENCE [LARGE SCALE GENOMIC DNA]</scope>
    <source>
        <strain evidence="2 3">ATCC 21389</strain>
    </source>
</reference>
<dbReference type="GO" id="GO:0003700">
    <property type="term" value="F:DNA-binding transcription factor activity"/>
    <property type="evidence" value="ECO:0007669"/>
    <property type="project" value="InterPro"/>
</dbReference>
<dbReference type="PANTHER" id="PTHR33164">
    <property type="entry name" value="TRANSCRIPTIONAL REGULATOR, MARR FAMILY"/>
    <property type="match status" value="1"/>
</dbReference>
<proteinExistence type="predicted"/>
<feature type="domain" description="HTH marR-type" evidence="1">
    <location>
        <begin position="33"/>
        <end position="167"/>
    </location>
</feature>
<protein>
    <submittedName>
        <fullName evidence="2">MarR family transcriptional regulator</fullName>
    </submittedName>
</protein>
<dbReference type="GO" id="GO:0006950">
    <property type="term" value="P:response to stress"/>
    <property type="evidence" value="ECO:0007669"/>
    <property type="project" value="TreeGrafter"/>
</dbReference>
<dbReference type="PROSITE" id="PS50995">
    <property type="entry name" value="HTH_MARR_2"/>
    <property type="match status" value="1"/>
</dbReference>
<dbReference type="InterPro" id="IPR000835">
    <property type="entry name" value="HTH_MarR-typ"/>
</dbReference>
<dbReference type="RefSeq" id="WP_110671572.1">
    <property type="nucleotide sequence ID" value="NZ_PYBW01000081.1"/>
</dbReference>
<dbReference type="PRINTS" id="PR00598">
    <property type="entry name" value="HTHMARR"/>
</dbReference>
<keyword evidence="3" id="KW-1185">Reference proteome</keyword>
<sequence>MSAPHPTDPDGHRYAPAVRSAMSVFTQGGDTLALETAAAVRSAAQAVERLRGQGVDGRGVSAGALDVLVRLSSAGAEGLSIGELARAGGVSSRNVTGLVDTLERERLAARGADPQDRRSVRVHLTVAGQDWLAAFREPSRRAMAALFDGCTPQELAQLRHLCLRLVENQQRIERGQ</sequence>
<dbReference type="PANTHER" id="PTHR33164:SF43">
    <property type="entry name" value="HTH-TYPE TRANSCRIPTIONAL REPRESSOR YETL"/>
    <property type="match status" value="1"/>
</dbReference>
<dbReference type="InterPro" id="IPR036390">
    <property type="entry name" value="WH_DNA-bd_sf"/>
</dbReference>
<dbReference type="SMART" id="SM00347">
    <property type="entry name" value="HTH_MARR"/>
    <property type="match status" value="1"/>
</dbReference>
<dbReference type="AlphaFoldDB" id="A0A2V4N249"/>
<organism evidence="2 3">
    <name type="scientific">Streptomyces tateyamensis</name>
    <dbReference type="NCBI Taxonomy" id="565073"/>
    <lineage>
        <taxon>Bacteria</taxon>
        <taxon>Bacillati</taxon>
        <taxon>Actinomycetota</taxon>
        <taxon>Actinomycetes</taxon>
        <taxon>Kitasatosporales</taxon>
        <taxon>Streptomycetaceae</taxon>
        <taxon>Streptomyces</taxon>
    </lineage>
</organism>
<dbReference type="InterPro" id="IPR036388">
    <property type="entry name" value="WH-like_DNA-bd_sf"/>
</dbReference>
<dbReference type="Gene3D" id="1.10.10.10">
    <property type="entry name" value="Winged helix-like DNA-binding domain superfamily/Winged helix DNA-binding domain"/>
    <property type="match status" value="1"/>
</dbReference>
<accession>A0A2V4N249</accession>
<dbReference type="Proteomes" id="UP000248039">
    <property type="component" value="Unassembled WGS sequence"/>
</dbReference>
<dbReference type="Pfam" id="PF12802">
    <property type="entry name" value="MarR_2"/>
    <property type="match status" value="1"/>
</dbReference>
<gene>
    <name evidence="2" type="ORF">C7C46_21810</name>
</gene>
<dbReference type="InterPro" id="IPR039422">
    <property type="entry name" value="MarR/SlyA-like"/>
</dbReference>
<evidence type="ECO:0000313" key="2">
    <source>
        <dbReference type="EMBL" id="PYC76817.1"/>
    </source>
</evidence>
<evidence type="ECO:0000259" key="1">
    <source>
        <dbReference type="PROSITE" id="PS50995"/>
    </source>
</evidence>
<dbReference type="SUPFAM" id="SSF46785">
    <property type="entry name" value="Winged helix' DNA-binding domain"/>
    <property type="match status" value="1"/>
</dbReference>